<dbReference type="PROSITE" id="PS50983">
    <property type="entry name" value="FE_B12_PBP"/>
    <property type="match status" value="1"/>
</dbReference>
<organism evidence="2 3">
    <name type="scientific">Desulfatibacillum alkenivorans DSM 16219</name>
    <dbReference type="NCBI Taxonomy" id="1121393"/>
    <lineage>
        <taxon>Bacteria</taxon>
        <taxon>Pseudomonadati</taxon>
        <taxon>Thermodesulfobacteriota</taxon>
        <taxon>Desulfobacteria</taxon>
        <taxon>Desulfobacterales</taxon>
        <taxon>Desulfatibacillaceae</taxon>
        <taxon>Desulfatibacillum</taxon>
    </lineage>
</organism>
<dbReference type="PANTHER" id="PTHR30535:SF34">
    <property type="entry name" value="MOLYBDATE-BINDING PROTEIN MOLA"/>
    <property type="match status" value="1"/>
</dbReference>
<dbReference type="Proteomes" id="UP000183994">
    <property type="component" value="Unassembled WGS sequence"/>
</dbReference>
<dbReference type="EMBL" id="FQZU01000001">
    <property type="protein sequence ID" value="SHI49499.1"/>
    <property type="molecule type" value="Genomic_DNA"/>
</dbReference>
<gene>
    <name evidence="2" type="ORF">SAMN02745216_00016</name>
</gene>
<evidence type="ECO:0000313" key="3">
    <source>
        <dbReference type="Proteomes" id="UP000183994"/>
    </source>
</evidence>
<dbReference type="Gene3D" id="3.40.50.1980">
    <property type="entry name" value="Nitrogenase molybdenum iron protein domain"/>
    <property type="match status" value="2"/>
</dbReference>
<dbReference type="OrthoDB" id="9775594at2"/>
<evidence type="ECO:0000259" key="1">
    <source>
        <dbReference type="PROSITE" id="PS50983"/>
    </source>
</evidence>
<sequence length="369" mass="41141">MKKGLVLLLVGTLVFSLFSSVCYAEQKIVDAMGRTVSIPDKVEKVICSGPGCLRLLTYLQAQDRIVGVDDMETRRTQFDARPYALANPQFKEYPEFGSFRGHDNPEQILVLEPQPQVIFKTYATMGHDPIELSQKTGIPVIVLNYGDLGGNRSQLFQAVRIMGQALGQDKRAEEVVAFFESAIQDLHDRTKDIPEDKRPSCYIGGIASKGPHGYQSTEPGYPPLAFIHANNVAYSTGLKGKALMHSNVAKEKIVDWDPEILFLDLSTLQMGDQAGGLYELKTDPAYAALTAVQKGKVYGVLPYNWYSRNYGSILANAYYMGKLIYPDRFEDVEPQAKADEIYSFLMGKGVFDIMNESFQHLVFKPVPVK</sequence>
<dbReference type="CDD" id="cd01147">
    <property type="entry name" value="HemV-2"/>
    <property type="match status" value="1"/>
</dbReference>
<dbReference type="RefSeq" id="WP_073472311.1">
    <property type="nucleotide sequence ID" value="NZ_FQZU01000001.1"/>
</dbReference>
<dbReference type="InterPro" id="IPR002491">
    <property type="entry name" value="ABC_transptr_periplasmic_BD"/>
</dbReference>
<proteinExistence type="predicted"/>
<dbReference type="SUPFAM" id="SSF53807">
    <property type="entry name" value="Helical backbone' metal receptor"/>
    <property type="match status" value="1"/>
</dbReference>
<reference evidence="3" key="1">
    <citation type="submission" date="2016-11" db="EMBL/GenBank/DDBJ databases">
        <authorList>
            <person name="Varghese N."/>
            <person name="Submissions S."/>
        </authorList>
    </citation>
    <scope>NUCLEOTIDE SEQUENCE [LARGE SCALE GENOMIC DNA]</scope>
    <source>
        <strain evidence="3">DSM 16219</strain>
    </source>
</reference>
<dbReference type="STRING" id="1121393.SAMN02745216_00016"/>
<name>A0A1M6BL99_9BACT</name>
<evidence type="ECO:0000313" key="2">
    <source>
        <dbReference type="EMBL" id="SHI49499.1"/>
    </source>
</evidence>
<feature type="domain" description="Fe/B12 periplasmic-binding" evidence="1">
    <location>
        <begin position="44"/>
        <end position="328"/>
    </location>
</feature>
<dbReference type="AlphaFoldDB" id="A0A1M6BL99"/>
<dbReference type="InterPro" id="IPR050902">
    <property type="entry name" value="ABC_Transporter_SBP"/>
</dbReference>
<accession>A0A1M6BL99</accession>
<keyword evidence="3" id="KW-1185">Reference proteome</keyword>
<dbReference type="PANTHER" id="PTHR30535">
    <property type="entry name" value="VITAMIN B12-BINDING PROTEIN"/>
    <property type="match status" value="1"/>
</dbReference>
<dbReference type="Pfam" id="PF01497">
    <property type="entry name" value="Peripla_BP_2"/>
    <property type="match status" value="1"/>
</dbReference>
<protein>
    <submittedName>
        <fullName evidence="2">Iron complex transport system substrate-binding protein</fullName>
    </submittedName>
</protein>